<proteinExistence type="predicted"/>
<protein>
    <submittedName>
        <fullName evidence="3">PIN domain-containing protein</fullName>
    </submittedName>
</protein>
<sequence length="146" mass="16593">MSAVSFFLDTNVLVYTFDKSAPDKQAKASTLLEQALLGEGCISFQVIQEFLNLALRKFDPPMTEAQAKRYLQTTLEPLCLIYADSELYRKALDMRERWRFSFYDSVIVAAAVEAGCSILYSEDLQHNQKIGTLTIINPFLQEANHE</sequence>
<reference evidence="3 4" key="1">
    <citation type="submission" date="2023-08" db="EMBL/GenBank/DDBJ databases">
        <title>New molecular markers tilS and rpoB for phylogenetic and monitoring studies of the genus Thiothrix biodiversity.</title>
        <authorList>
            <person name="Ravin N.V."/>
            <person name="Smolyakov D."/>
            <person name="Markov N.D."/>
            <person name="Beletsky A.V."/>
            <person name="Mardanov A.V."/>
            <person name="Rudenko T.S."/>
            <person name="Grabovich M.Y."/>
        </authorList>
    </citation>
    <scope>NUCLEOTIDE SEQUENCE</scope>
    <source>
        <strain evidence="3">DNT52</strain>
        <strain evidence="2 4">H33</strain>
    </source>
</reference>
<dbReference type="Pfam" id="PF01850">
    <property type="entry name" value="PIN"/>
    <property type="match status" value="1"/>
</dbReference>
<gene>
    <name evidence="2" type="ORF">RCC75_05800</name>
    <name evidence="3" type="ORF">RCG00_12925</name>
</gene>
<dbReference type="InterPro" id="IPR029060">
    <property type="entry name" value="PIN-like_dom_sf"/>
</dbReference>
<name>A0AA51QXS5_9GAMM</name>
<evidence type="ECO:0000313" key="2">
    <source>
        <dbReference type="EMBL" id="MDQ5768031.1"/>
    </source>
</evidence>
<dbReference type="RefSeq" id="WP_308134128.1">
    <property type="nucleotide sequence ID" value="NZ_CP133197.1"/>
</dbReference>
<feature type="domain" description="PIN" evidence="1">
    <location>
        <begin position="7"/>
        <end position="125"/>
    </location>
</feature>
<dbReference type="CDD" id="cd18692">
    <property type="entry name" value="PIN_VapC-like"/>
    <property type="match status" value="1"/>
</dbReference>
<dbReference type="EMBL" id="CP133217">
    <property type="protein sequence ID" value="WML85207.1"/>
    <property type="molecule type" value="Genomic_DNA"/>
</dbReference>
<dbReference type="InterPro" id="IPR002716">
    <property type="entry name" value="PIN_dom"/>
</dbReference>
<dbReference type="SUPFAM" id="SSF88723">
    <property type="entry name" value="PIN domain-like"/>
    <property type="match status" value="1"/>
</dbReference>
<dbReference type="AlphaFoldDB" id="A0AA51QXS5"/>
<dbReference type="Gene3D" id="3.40.50.1010">
    <property type="entry name" value="5'-nuclease"/>
    <property type="match status" value="1"/>
</dbReference>
<evidence type="ECO:0000313" key="4">
    <source>
        <dbReference type="Proteomes" id="UP001223336"/>
    </source>
</evidence>
<dbReference type="EMBL" id="JAVFKN010000005">
    <property type="protein sequence ID" value="MDQ5768031.1"/>
    <property type="molecule type" value="Genomic_DNA"/>
</dbReference>
<evidence type="ECO:0000259" key="1">
    <source>
        <dbReference type="Pfam" id="PF01850"/>
    </source>
</evidence>
<dbReference type="Proteomes" id="UP001229862">
    <property type="component" value="Chromosome"/>
</dbReference>
<accession>A0AA51QXS5</accession>
<evidence type="ECO:0000313" key="3">
    <source>
        <dbReference type="EMBL" id="WML85207.1"/>
    </source>
</evidence>
<keyword evidence="4" id="KW-1185">Reference proteome</keyword>
<dbReference type="Proteomes" id="UP001223336">
    <property type="component" value="Unassembled WGS sequence"/>
</dbReference>
<organism evidence="3">
    <name type="scientific">Thiothrix subterranea</name>
    <dbReference type="NCBI Taxonomy" id="2735563"/>
    <lineage>
        <taxon>Bacteria</taxon>
        <taxon>Pseudomonadati</taxon>
        <taxon>Pseudomonadota</taxon>
        <taxon>Gammaproteobacteria</taxon>
        <taxon>Thiotrichales</taxon>
        <taxon>Thiotrichaceae</taxon>
        <taxon>Thiothrix</taxon>
    </lineage>
</organism>